<gene>
    <name evidence="2" type="ORF">PXEA_LOCUS35010</name>
</gene>
<evidence type="ECO:0000313" key="3">
    <source>
        <dbReference type="Proteomes" id="UP000784294"/>
    </source>
</evidence>
<feature type="compositionally biased region" description="Polar residues" evidence="1">
    <location>
        <begin position="242"/>
        <end position="252"/>
    </location>
</feature>
<reference evidence="2" key="1">
    <citation type="submission" date="2018-11" db="EMBL/GenBank/DDBJ databases">
        <authorList>
            <consortium name="Pathogen Informatics"/>
        </authorList>
    </citation>
    <scope>NUCLEOTIDE SEQUENCE</scope>
</reference>
<feature type="region of interest" description="Disordered" evidence="1">
    <location>
        <begin position="240"/>
        <end position="284"/>
    </location>
</feature>
<comment type="caution">
    <text evidence="2">The sequence shown here is derived from an EMBL/GenBank/DDBJ whole genome shotgun (WGS) entry which is preliminary data.</text>
</comment>
<evidence type="ECO:0000313" key="2">
    <source>
        <dbReference type="EMBL" id="VEL41570.1"/>
    </source>
</evidence>
<dbReference type="EMBL" id="CAAALY010269953">
    <property type="protein sequence ID" value="VEL41570.1"/>
    <property type="molecule type" value="Genomic_DNA"/>
</dbReference>
<sequence>MLSVKKVSQKIRFSFVFRLLAGKENIELSLARPLSSTPSPPGRLQIYWPEASLPQPAAFTLFPNTSLSLHQLIGCEHHSCVEAVTMIAGNARSGGGRQFGGASTIRLMRASRELSQLARSHMRLHIAVPLPTTTDGRPVTANFARPDEDAFSDSGQSLSRLSKTRHVGVDETRRQEKYSGQLNIHRSQRGQAESSGVDTYESALDNYTVNLQSPDGSSRDNEQVFLTPEGNCLTDFQRRTVEQQQRSEVSSGQEHRRGEERPSSAMYNQYKQSEKEDSDEMESVNLEEFNDVIQHIGIMY</sequence>
<name>A0A3S5CR82_9PLAT</name>
<keyword evidence="3" id="KW-1185">Reference proteome</keyword>
<protein>
    <submittedName>
        <fullName evidence="2">Uncharacterized protein</fullName>
    </submittedName>
</protein>
<dbReference type="Proteomes" id="UP000784294">
    <property type="component" value="Unassembled WGS sequence"/>
</dbReference>
<dbReference type="AlphaFoldDB" id="A0A3S5CR82"/>
<proteinExistence type="predicted"/>
<evidence type="ECO:0000256" key="1">
    <source>
        <dbReference type="SAM" id="MobiDB-lite"/>
    </source>
</evidence>
<feature type="region of interest" description="Disordered" evidence="1">
    <location>
        <begin position="144"/>
        <end position="174"/>
    </location>
</feature>
<organism evidence="2 3">
    <name type="scientific">Protopolystoma xenopodis</name>
    <dbReference type="NCBI Taxonomy" id="117903"/>
    <lineage>
        <taxon>Eukaryota</taxon>
        <taxon>Metazoa</taxon>
        <taxon>Spiralia</taxon>
        <taxon>Lophotrochozoa</taxon>
        <taxon>Platyhelminthes</taxon>
        <taxon>Monogenea</taxon>
        <taxon>Polyopisthocotylea</taxon>
        <taxon>Polystomatidea</taxon>
        <taxon>Polystomatidae</taxon>
        <taxon>Protopolystoma</taxon>
    </lineage>
</organism>
<accession>A0A3S5CR82</accession>
<feature type="compositionally biased region" description="Basic and acidic residues" evidence="1">
    <location>
        <begin position="253"/>
        <end position="262"/>
    </location>
</feature>